<evidence type="ECO:0000313" key="2">
    <source>
        <dbReference type="Proteomes" id="UP000039865"/>
    </source>
</evidence>
<gene>
    <name evidence="1" type="primary">Contig4751.g5073</name>
    <name evidence="1" type="ORF">STYLEM_19775</name>
</gene>
<dbReference type="Proteomes" id="UP000039865">
    <property type="component" value="Unassembled WGS sequence"/>
</dbReference>
<name>A0A078B7X9_STYLE</name>
<organism evidence="1 2">
    <name type="scientific">Stylonychia lemnae</name>
    <name type="common">Ciliate</name>
    <dbReference type="NCBI Taxonomy" id="5949"/>
    <lineage>
        <taxon>Eukaryota</taxon>
        <taxon>Sar</taxon>
        <taxon>Alveolata</taxon>
        <taxon>Ciliophora</taxon>
        <taxon>Intramacronucleata</taxon>
        <taxon>Spirotrichea</taxon>
        <taxon>Stichotrichia</taxon>
        <taxon>Sporadotrichida</taxon>
        <taxon>Oxytrichidae</taxon>
        <taxon>Stylonychinae</taxon>
        <taxon>Stylonychia</taxon>
    </lineage>
</organism>
<dbReference type="EMBL" id="CCKQ01018652">
    <property type="protein sequence ID" value="CDW90630.1"/>
    <property type="molecule type" value="Genomic_DNA"/>
</dbReference>
<dbReference type="AlphaFoldDB" id="A0A078B7X9"/>
<dbReference type="InParanoid" id="A0A078B7X9"/>
<reference evidence="1 2" key="1">
    <citation type="submission" date="2014-06" db="EMBL/GenBank/DDBJ databases">
        <authorList>
            <person name="Swart Estienne"/>
        </authorList>
    </citation>
    <scope>NUCLEOTIDE SEQUENCE [LARGE SCALE GENOMIC DNA]</scope>
    <source>
        <strain evidence="1 2">130c</strain>
    </source>
</reference>
<evidence type="ECO:0000313" key="1">
    <source>
        <dbReference type="EMBL" id="CDW90630.1"/>
    </source>
</evidence>
<accession>A0A078B7X9</accession>
<protein>
    <submittedName>
        <fullName evidence="1">Uncharacterized protein</fullName>
    </submittedName>
</protein>
<sequence length="1054" mass="122283">MTLLESNSNHERKIISQVLRTYHLHRNKYQAPAKHHKYQVARTIIQLEFIVLCNLQVPEITKSLILMRLQMRQIQERRNKSHYRKSQSPLSRFVSENMLLTNRDAKEVSKRFSKQYIIGNSQGVEKQLSQPSTIKMQNTTNFSSQLQNGVFITQDSRKSQNCQMEKKSPSPMVKQKEVSEPINMNNIQNSRNTQLKILESSRNRSIKRQREPNLVSSSLPTQKSISPFQQELECIKITHKSEIIDLKRKLADSERRLVQIWEHIKEQNRRSDQKLNDFQQLVLQIINQQCSNNNNLNINLGYNSATNLNNNQLSSILQIQDQSIDQNSKVNLVGLLQQKASMDSGQNILDTFNNGECNNNQNEVKKRPGINCTFLKPSESLDHQNQMVLNQQMQDQQESDFINQKQMQQQYSELSSSLISQYETNQVKTKIINTNQIQQEIPFNQNDRYSTSVFGTSDLVQRPSIPYLEIEEEIQAMMGNSKEIMKLQQSIPSQKQLVTFENGSQFRVTEQVQNLYDEEEEEQNDSNLYSISNTTCYVRNRSKVPLVSATQNLLQDWKSNIDQVFSEINQQRQLREQKRNQQTQPPTPIQDFHTMHEMQQMQYRQLRQNNGRVQSQNYNNIGNGYGMLERKENSSQSSSYIKFEDPDTVSKLRQLTKEICKSDSKVPSFHSQSNNELKSFSNKKDRDSFVQMKQKMKKIEPLNSRNPHQNYNKNIKSTINKSKMISNNQSKENLNNDSRVSSLMDSDKIKIYESVAAEKLAVLESITGQKLNQNLHNQVQELLQQSIQSQLGCKNGRQDLVLNLDYFLINEETWQIFKQNYDADYQIMIYDNRLYIQPISNQVEVEIVSSNQYNSKSSLMEIPNEYSSFKQINGQIQKTMPQIERDSENQSDLIRYQITEQDEDEEVIFVEGGNKLSNYQRSLVKSIANQNNNRVLETNQQLSNNASSINSKASNNNILKYLNKKSNTTQSQNSIVPVPSAKSKLNNELKSITQLKNQTLESSPYGFLNNSKTQERIVIQNQISKEISSLASAYSLEQSYKYRISSDHSSSFNQ</sequence>
<proteinExistence type="predicted"/>
<keyword evidence="2" id="KW-1185">Reference proteome</keyword>